<dbReference type="InterPro" id="IPR050327">
    <property type="entry name" value="Proton-linked_MCT"/>
</dbReference>
<feature type="domain" description="Major facilitator superfamily (MFS) profile" evidence="5">
    <location>
        <begin position="29"/>
        <end position="426"/>
    </location>
</feature>
<feature type="transmembrane region" description="Helical" evidence="4">
    <location>
        <begin position="284"/>
        <end position="304"/>
    </location>
</feature>
<evidence type="ECO:0000256" key="3">
    <source>
        <dbReference type="ARBA" id="ARBA00023136"/>
    </source>
</evidence>
<evidence type="ECO:0000256" key="2">
    <source>
        <dbReference type="ARBA" id="ARBA00022989"/>
    </source>
</evidence>
<accession>A0ABQ4QDA8</accession>
<dbReference type="CDD" id="cd17355">
    <property type="entry name" value="MFS_YcxA_like"/>
    <property type="match status" value="1"/>
</dbReference>
<proteinExistence type="predicted"/>
<dbReference type="InterPro" id="IPR036259">
    <property type="entry name" value="MFS_trans_sf"/>
</dbReference>
<feature type="transmembrane region" description="Helical" evidence="4">
    <location>
        <begin position="400"/>
        <end position="421"/>
    </location>
</feature>
<keyword evidence="2 4" id="KW-1133">Transmembrane helix</keyword>
<feature type="transmembrane region" description="Helical" evidence="4">
    <location>
        <begin position="95"/>
        <end position="114"/>
    </location>
</feature>
<dbReference type="Gene3D" id="1.20.1250.20">
    <property type="entry name" value="MFS general substrate transporter like domains"/>
    <property type="match status" value="2"/>
</dbReference>
<evidence type="ECO:0000256" key="1">
    <source>
        <dbReference type="ARBA" id="ARBA00022692"/>
    </source>
</evidence>
<evidence type="ECO:0000256" key="4">
    <source>
        <dbReference type="SAM" id="Phobius"/>
    </source>
</evidence>
<dbReference type="PANTHER" id="PTHR11360:SF290">
    <property type="entry name" value="MONOCARBOXYLATE MFS PERMEASE"/>
    <property type="match status" value="1"/>
</dbReference>
<feature type="transmembrane region" description="Helical" evidence="4">
    <location>
        <begin position="182"/>
        <end position="204"/>
    </location>
</feature>
<sequence>MIVASPSHALSGSLACVLARRGVHYGWVSAAVTFLTMLVTAGAVGAPGVLILPLQREFGWDTASISSALAIRLVLFGLMGPFAAALMNRYGPRRIVLLALALIASGLLASLAMTQLWQLILLWGVVVGVGTGLTALVLGATVATRWFSHRRGLVVGLLTASSATGQLIVLPVLAALTEAMGWRAALLTICGLLGLAATFVFLLLRDRPEDVGLLPYGETTANAAPTRGLAVGAIAALRGAARTKVFWVLFFTFFICGASTNGLIQTHFIPLCADYGLRPVQAASVLAGMGVFDFVGTVASGWLSDRYDNRWLLFWYYGLRGLSLLCLPFSDFSFTGLSLFAVFYGLDWIATVPPTVKLAAQRFGRERANVVFGWVFAGHQLGAATAAFGAGLSRTELQSYLPAFFAAGALCLVASALILTLSPPRREGVPGALPAAG</sequence>
<feature type="transmembrane region" description="Helical" evidence="4">
    <location>
        <begin position="368"/>
        <end position="388"/>
    </location>
</feature>
<evidence type="ECO:0000313" key="7">
    <source>
        <dbReference type="Proteomes" id="UP001055117"/>
    </source>
</evidence>
<feature type="transmembrane region" description="Helical" evidence="4">
    <location>
        <begin position="63"/>
        <end position="83"/>
    </location>
</feature>
<gene>
    <name evidence="6" type="ORF">AFCDBAGC_0656</name>
</gene>
<evidence type="ECO:0000313" key="6">
    <source>
        <dbReference type="EMBL" id="GJD42815.1"/>
    </source>
</evidence>
<dbReference type="PROSITE" id="PS50850">
    <property type="entry name" value="MFS"/>
    <property type="match status" value="1"/>
</dbReference>
<keyword evidence="7" id="KW-1185">Reference proteome</keyword>
<dbReference type="SUPFAM" id="SSF103473">
    <property type="entry name" value="MFS general substrate transporter"/>
    <property type="match status" value="1"/>
</dbReference>
<protein>
    <submittedName>
        <fullName evidence="6">L-lactate transporter</fullName>
    </submittedName>
</protein>
<feature type="transmembrane region" description="Helical" evidence="4">
    <location>
        <begin position="245"/>
        <end position="264"/>
    </location>
</feature>
<feature type="transmembrane region" description="Helical" evidence="4">
    <location>
        <begin position="153"/>
        <end position="176"/>
    </location>
</feature>
<feature type="transmembrane region" description="Helical" evidence="4">
    <location>
        <begin position="120"/>
        <end position="141"/>
    </location>
</feature>
<comment type="caution">
    <text evidence="6">The sequence shown here is derived from an EMBL/GenBank/DDBJ whole genome shotgun (WGS) entry which is preliminary data.</text>
</comment>
<feature type="transmembrane region" description="Helical" evidence="4">
    <location>
        <begin position="27"/>
        <end position="51"/>
    </location>
</feature>
<reference evidence="6 7" key="1">
    <citation type="journal article" date="2021" name="Front. Microbiol.">
        <title>Comprehensive Comparative Genomics and Phenotyping of Methylobacterium Species.</title>
        <authorList>
            <person name="Alessa O."/>
            <person name="Ogura Y."/>
            <person name="Fujitani Y."/>
            <person name="Takami H."/>
            <person name="Hayashi T."/>
            <person name="Sahin N."/>
            <person name="Tani A."/>
        </authorList>
    </citation>
    <scope>NUCLEOTIDE SEQUENCE [LARGE SCALE GENOMIC DNA]</scope>
    <source>
        <strain evidence="6 7">DSM 23679</strain>
    </source>
</reference>
<keyword evidence="1 4" id="KW-0812">Transmembrane</keyword>
<name>A0ABQ4QDA8_9HYPH</name>
<dbReference type="Pfam" id="PF07690">
    <property type="entry name" value="MFS_1"/>
    <property type="match status" value="1"/>
</dbReference>
<dbReference type="InterPro" id="IPR020846">
    <property type="entry name" value="MFS_dom"/>
</dbReference>
<dbReference type="Proteomes" id="UP001055117">
    <property type="component" value="Unassembled WGS sequence"/>
</dbReference>
<dbReference type="RefSeq" id="WP_238270791.1">
    <property type="nucleotide sequence ID" value="NZ_BPQG01000006.1"/>
</dbReference>
<keyword evidence="3 4" id="KW-0472">Membrane</keyword>
<dbReference type="PANTHER" id="PTHR11360">
    <property type="entry name" value="MONOCARBOXYLATE TRANSPORTER"/>
    <property type="match status" value="1"/>
</dbReference>
<organism evidence="6 7">
    <name type="scientific">Methylobacterium cerastii</name>
    <dbReference type="NCBI Taxonomy" id="932741"/>
    <lineage>
        <taxon>Bacteria</taxon>
        <taxon>Pseudomonadati</taxon>
        <taxon>Pseudomonadota</taxon>
        <taxon>Alphaproteobacteria</taxon>
        <taxon>Hyphomicrobiales</taxon>
        <taxon>Methylobacteriaceae</taxon>
        <taxon>Methylobacterium</taxon>
    </lineage>
</organism>
<evidence type="ECO:0000259" key="5">
    <source>
        <dbReference type="PROSITE" id="PS50850"/>
    </source>
</evidence>
<dbReference type="InterPro" id="IPR011701">
    <property type="entry name" value="MFS"/>
</dbReference>
<dbReference type="EMBL" id="BPQG01000006">
    <property type="protein sequence ID" value="GJD42815.1"/>
    <property type="molecule type" value="Genomic_DNA"/>
</dbReference>